<organism evidence="1">
    <name type="scientific">Wheat yellow striate virus</name>
    <dbReference type="NCBI Taxonomy" id="2152660"/>
    <lineage>
        <taxon>Viruses</taxon>
        <taxon>Riboviria</taxon>
        <taxon>Orthornavirae</taxon>
        <taxon>Negarnaviricota</taxon>
        <taxon>Haploviricotina</taxon>
        <taxon>Monjiviricetes</taxon>
        <taxon>Mononegavirales</taxon>
        <taxon>Rhabdoviridae</taxon>
        <taxon>Betarhabdovirinae</taxon>
        <taxon>Alphanucleorhabdovirus</taxon>
        <taxon>Alphanucleorhabdovirus tritici</taxon>
    </lineage>
</organism>
<accession>A0A2R4K2H7</accession>
<dbReference type="RefSeq" id="YP_010086815.1">
    <property type="nucleotide sequence ID" value="NC_055484.1"/>
</dbReference>
<sequence length="270" mass="30159">MAHSKIRITGAGLDGVSYLERIRKSLSLNPADYHDDSAVRISLSFYIKISFHDVSDYDVFIREGVTTTELFDALKTSWKRNPENVRYIDGMTHTDDEIDTTILLCELVTILKDLSLHRSDERTHYSLMSTSLTLGFGDQITQPHDNAVIPIVTTKVIPRYMHTVIQYEYPRVSGGIAASVCAGICIRSPPIGKCPPIMKTVNVEVLAFHYGLDAGQGPQLEETNATPKEEELKKINGFKRMTTLNKSSRVIKKPSKEGVGAALSRMLSWK</sequence>
<dbReference type="KEGG" id="vg:65102047"/>
<evidence type="ECO:0000313" key="1">
    <source>
        <dbReference type="EMBL" id="AVV48078.1"/>
    </source>
</evidence>
<dbReference type="GeneID" id="65102047"/>
<keyword evidence="2" id="KW-1185">Reference proteome</keyword>
<evidence type="ECO:0000313" key="2">
    <source>
        <dbReference type="Proteomes" id="UP000503360"/>
    </source>
</evidence>
<protein>
    <submittedName>
        <fullName evidence="1">Matrix protein</fullName>
    </submittedName>
</protein>
<reference evidence="1" key="1">
    <citation type="journal article" date="2018" name="Front. Microbiol.">
        <title>Identification and Characterization of Wheat Yellow Striate Virus, a Novel Leafhopper-Transmitted Nucleorhabdovirus Infecting Wheat.</title>
        <authorList>
            <person name="Liu Y."/>
            <person name="Du Z."/>
            <person name="Wang H."/>
            <person name="Zhang S."/>
            <person name="Cao M."/>
            <person name="Wang X."/>
        </authorList>
    </citation>
    <scope>NUCLEOTIDE SEQUENCE [LARGE SCALE GENOMIC DNA]</scope>
    <source>
        <strain evidence="1">SX-HC</strain>
    </source>
</reference>
<dbReference type="EMBL" id="MG604920">
    <property type="protein sequence ID" value="AVV48078.1"/>
    <property type="molecule type" value="Viral_cRNA"/>
</dbReference>
<proteinExistence type="predicted"/>
<name>A0A2R4K2H7_9RHAB</name>
<dbReference type="Proteomes" id="UP000503360">
    <property type="component" value="Segment"/>
</dbReference>